<dbReference type="EMBL" id="KL596638">
    <property type="protein sequence ID" value="KER32019.1"/>
    <property type="molecule type" value="Genomic_DNA"/>
</dbReference>
<dbReference type="KEGG" id="ovi:T265_01800"/>
<protein>
    <submittedName>
        <fullName evidence="1">Uncharacterized protein</fullName>
    </submittedName>
</protein>
<organism evidence="1 2">
    <name type="scientific">Opisthorchis viverrini</name>
    <name type="common">Southeast Asian liver fluke</name>
    <dbReference type="NCBI Taxonomy" id="6198"/>
    <lineage>
        <taxon>Eukaryota</taxon>
        <taxon>Metazoa</taxon>
        <taxon>Spiralia</taxon>
        <taxon>Lophotrochozoa</taxon>
        <taxon>Platyhelminthes</taxon>
        <taxon>Trematoda</taxon>
        <taxon>Digenea</taxon>
        <taxon>Opisthorchiida</taxon>
        <taxon>Opisthorchiata</taxon>
        <taxon>Opisthorchiidae</taxon>
        <taxon>Opisthorchis</taxon>
    </lineage>
</organism>
<sequence length="285" mass="31788">MTSVFNTNASLPYNHDLFESLIVKKRIKVDEGLGASLRPSFRVLSAGPTRRELLMGWGEGEEKVCEGERREASAVACFRLPALRYAASKVTRLMSPRDGRCGMSLFVNAANIYLPSLKNACNSSLLARFFKCSNVKESNEMEKQIIEVEAAAVRNRPLLQVSDTHALDKWRLNGVGEELIENSEDSGCALAGSRYPLLHFARELYATCLGRLASHRRDPFDMLAKHLTQKLARGACHVEKHCSDSPFINIIDSTTLFSNDTSPMYNQDLFGNLIMRGAYISRYSG</sequence>
<dbReference type="CTD" id="20315988"/>
<gene>
    <name evidence="1" type="ORF">T265_01800</name>
</gene>
<dbReference type="Proteomes" id="UP000054324">
    <property type="component" value="Unassembled WGS sequence"/>
</dbReference>
<dbReference type="RefSeq" id="XP_009164174.1">
    <property type="nucleotide sequence ID" value="XM_009165910.1"/>
</dbReference>
<dbReference type="GeneID" id="20315988"/>
<accession>A0A075AIQ0</accession>
<keyword evidence="2" id="KW-1185">Reference proteome</keyword>
<name>A0A075AIQ0_OPIVI</name>
<evidence type="ECO:0000313" key="2">
    <source>
        <dbReference type="Proteomes" id="UP000054324"/>
    </source>
</evidence>
<reference evidence="1 2" key="1">
    <citation type="submission" date="2013-11" db="EMBL/GenBank/DDBJ databases">
        <title>Opisthorchis viverrini - life in the bile duct.</title>
        <authorList>
            <person name="Young N.D."/>
            <person name="Nagarajan N."/>
            <person name="Lin S.J."/>
            <person name="Korhonen P.K."/>
            <person name="Jex A.R."/>
            <person name="Hall R.S."/>
            <person name="Safavi-Hemami H."/>
            <person name="Kaewkong W."/>
            <person name="Bertrand D."/>
            <person name="Gao S."/>
            <person name="Seet Q."/>
            <person name="Wongkham S."/>
            <person name="Teh B.T."/>
            <person name="Wongkham C."/>
            <person name="Intapan P.M."/>
            <person name="Maleewong W."/>
            <person name="Yang X."/>
            <person name="Hu M."/>
            <person name="Wang Z."/>
            <person name="Hofmann A."/>
            <person name="Sternberg P.W."/>
            <person name="Tan P."/>
            <person name="Wang J."/>
            <person name="Gasser R.B."/>
        </authorList>
    </citation>
    <scope>NUCLEOTIDE SEQUENCE [LARGE SCALE GENOMIC DNA]</scope>
</reference>
<proteinExistence type="predicted"/>
<evidence type="ECO:0000313" key="1">
    <source>
        <dbReference type="EMBL" id="KER32019.1"/>
    </source>
</evidence>
<dbReference type="AlphaFoldDB" id="A0A075AIQ0"/>